<keyword evidence="2" id="KW-0808">Transferase</keyword>
<dbReference type="WBParaSite" id="ASIM_0000266901-mRNA-1">
    <property type="protein sequence ID" value="ASIM_0000266901-mRNA-1"/>
    <property type="gene ID" value="ASIM_0000266901"/>
</dbReference>
<dbReference type="OrthoDB" id="5404651at2759"/>
<dbReference type="InterPro" id="IPR020613">
    <property type="entry name" value="Thiolase_CS"/>
</dbReference>
<comment type="similarity">
    <text evidence="1">Belongs to the thiolase-like superfamily. Thiolase family.</text>
</comment>
<organism evidence="7">
    <name type="scientific">Anisakis simplex</name>
    <name type="common">Herring worm</name>
    <dbReference type="NCBI Taxonomy" id="6269"/>
    <lineage>
        <taxon>Eukaryota</taxon>
        <taxon>Metazoa</taxon>
        <taxon>Ecdysozoa</taxon>
        <taxon>Nematoda</taxon>
        <taxon>Chromadorea</taxon>
        <taxon>Rhabditida</taxon>
        <taxon>Spirurina</taxon>
        <taxon>Ascaridomorpha</taxon>
        <taxon>Ascaridoidea</taxon>
        <taxon>Anisakidae</taxon>
        <taxon>Anisakis</taxon>
        <taxon>Anisakis simplex complex</taxon>
    </lineage>
</organism>
<dbReference type="SUPFAM" id="SSF53901">
    <property type="entry name" value="Thiolase-like"/>
    <property type="match status" value="2"/>
</dbReference>
<dbReference type="Gene3D" id="3.40.47.10">
    <property type="match status" value="1"/>
</dbReference>
<keyword evidence="3" id="KW-0012">Acyltransferase</keyword>
<reference evidence="7" key="1">
    <citation type="submission" date="2017-02" db="UniProtKB">
        <authorList>
            <consortium name="WormBaseParasite"/>
        </authorList>
    </citation>
    <scope>IDENTIFICATION</scope>
</reference>
<dbReference type="PROSITE" id="PS00737">
    <property type="entry name" value="THIOLASE_2"/>
    <property type="match status" value="1"/>
</dbReference>
<keyword evidence="6" id="KW-1185">Reference proteome</keyword>
<accession>A0A0M3J542</accession>
<protein>
    <submittedName>
        <fullName evidence="7">Acetyl-CoA acetyltransferase, mitochondrial (inferred by orthology to a human protein)</fullName>
    </submittedName>
</protein>
<evidence type="ECO:0000313" key="7">
    <source>
        <dbReference type="WBParaSite" id="ASIM_0000266901-mRNA-1"/>
    </source>
</evidence>
<dbReference type="InterPro" id="IPR020617">
    <property type="entry name" value="Thiolase_C"/>
</dbReference>
<dbReference type="InterPro" id="IPR016039">
    <property type="entry name" value="Thiolase-like"/>
</dbReference>
<evidence type="ECO:0000313" key="5">
    <source>
        <dbReference type="EMBL" id="VDK20084.1"/>
    </source>
</evidence>
<feature type="domain" description="Thiolase C-terminal" evidence="4">
    <location>
        <begin position="40"/>
        <end position="159"/>
    </location>
</feature>
<gene>
    <name evidence="5" type="ORF">ASIM_LOCUS2524</name>
</gene>
<dbReference type="PANTHER" id="PTHR18919">
    <property type="entry name" value="ACETYL-COA C-ACYLTRANSFERASE"/>
    <property type="match status" value="1"/>
</dbReference>
<name>A0A0M3J542_ANISI</name>
<proteinExistence type="inferred from homology"/>
<dbReference type="AlphaFoldDB" id="A0A0M3J542"/>
<evidence type="ECO:0000256" key="3">
    <source>
        <dbReference type="ARBA" id="ARBA00023315"/>
    </source>
</evidence>
<evidence type="ECO:0000256" key="1">
    <source>
        <dbReference type="ARBA" id="ARBA00010982"/>
    </source>
</evidence>
<sequence length="161" mass="16764">MSSLEAFSDGTITAANASTLNDGAAMVVMTTMDYAKKHNLKPLARMLAYGDAATHPIDFAVAPSLVIPKILKMANLEVKDIDLWEINEAFAVVPLHSMKTFHLDHAKVNIHGGAVSLGHPIGMSGARIIGHLVHTLKPGQKGCAAICNGGGGAGGMIIEGL</sequence>
<dbReference type="GO" id="GO:0003985">
    <property type="term" value="F:acetyl-CoA C-acetyltransferase activity"/>
    <property type="evidence" value="ECO:0007669"/>
    <property type="project" value="TreeGrafter"/>
</dbReference>
<dbReference type="PANTHER" id="PTHR18919:SF156">
    <property type="entry name" value="ACETYL-COA ACETYLTRANSFERASE, MITOCHONDRIAL"/>
    <property type="match status" value="1"/>
</dbReference>
<evidence type="ECO:0000313" key="6">
    <source>
        <dbReference type="Proteomes" id="UP000267096"/>
    </source>
</evidence>
<dbReference type="GO" id="GO:0005739">
    <property type="term" value="C:mitochondrion"/>
    <property type="evidence" value="ECO:0007669"/>
    <property type="project" value="TreeGrafter"/>
</dbReference>
<dbReference type="EMBL" id="UYRR01003424">
    <property type="protein sequence ID" value="VDK20084.1"/>
    <property type="molecule type" value="Genomic_DNA"/>
</dbReference>
<dbReference type="Proteomes" id="UP000267096">
    <property type="component" value="Unassembled WGS sequence"/>
</dbReference>
<reference evidence="5 6" key="2">
    <citation type="submission" date="2018-11" db="EMBL/GenBank/DDBJ databases">
        <authorList>
            <consortium name="Pathogen Informatics"/>
        </authorList>
    </citation>
    <scope>NUCLEOTIDE SEQUENCE [LARGE SCALE GENOMIC DNA]</scope>
</reference>
<dbReference type="Pfam" id="PF02803">
    <property type="entry name" value="Thiolase_C"/>
    <property type="match status" value="1"/>
</dbReference>
<dbReference type="GO" id="GO:0006635">
    <property type="term" value="P:fatty acid beta-oxidation"/>
    <property type="evidence" value="ECO:0007669"/>
    <property type="project" value="TreeGrafter"/>
</dbReference>
<evidence type="ECO:0000259" key="4">
    <source>
        <dbReference type="Pfam" id="PF02803"/>
    </source>
</evidence>
<evidence type="ECO:0000256" key="2">
    <source>
        <dbReference type="ARBA" id="ARBA00022679"/>
    </source>
</evidence>